<evidence type="ECO:0000256" key="1">
    <source>
        <dbReference type="SAM" id="MobiDB-lite"/>
    </source>
</evidence>
<dbReference type="EMBL" id="MN094788">
    <property type="protein sequence ID" value="QDH83586.1"/>
    <property type="molecule type" value="Genomic_DNA"/>
</dbReference>
<protein>
    <submittedName>
        <fullName evidence="2">Uncharacterized protein</fullName>
    </submittedName>
</protein>
<dbReference type="RefSeq" id="YP_009903785.1">
    <property type="nucleotide sequence ID" value="NC_049849.1"/>
</dbReference>
<evidence type="ECO:0000313" key="3">
    <source>
        <dbReference type="Proteomes" id="UP000320799"/>
    </source>
</evidence>
<evidence type="ECO:0000313" key="2">
    <source>
        <dbReference type="EMBL" id="QDH83586.1"/>
    </source>
</evidence>
<proteinExistence type="predicted"/>
<organism evidence="2 3">
    <name type="scientific">Achromobacter phage Motura</name>
    <dbReference type="NCBI Taxonomy" id="2591403"/>
    <lineage>
        <taxon>Viruses</taxon>
        <taxon>Duplodnaviria</taxon>
        <taxon>Heunggongvirae</taxon>
        <taxon>Uroviricota</taxon>
        <taxon>Caudoviricetes</taxon>
        <taxon>Moturavirus</taxon>
        <taxon>Moturavirus motura</taxon>
    </lineage>
</organism>
<keyword evidence="3" id="KW-1185">Reference proteome</keyword>
<dbReference type="KEGG" id="vg:56136061"/>
<sequence>MKNDPVEAVECEEAEPLRPEPESEPAQSEEFYDMGKPQPVPAEPVTTGNDFEPEDAELLPPAAEDTYTDEEETSASYVPVSWYRVIAVTGMVDRLVKDDPVERTKTFTTEPATISIVVQTIGNIVADFQSVKTHLGAAWSNVRLLSYTELPTTVTLEQLKDLGFNQ</sequence>
<dbReference type="Proteomes" id="UP000320799">
    <property type="component" value="Segment"/>
</dbReference>
<feature type="region of interest" description="Disordered" evidence="1">
    <location>
        <begin position="1"/>
        <end position="56"/>
    </location>
</feature>
<name>A0A514CSZ4_9CAUD</name>
<reference evidence="2 3" key="1">
    <citation type="submission" date="2019-06" db="EMBL/GenBank/DDBJ databases">
        <authorList>
            <person name="Kincaid V.D."/>
            <person name="Fuller A."/>
            <person name="Hodges K."/>
            <person name="Bansal M."/>
            <person name="Essig J."/>
            <person name="Johnson A."/>
        </authorList>
    </citation>
    <scope>NUCLEOTIDE SEQUENCE [LARGE SCALE GENOMIC DNA]</scope>
</reference>
<accession>A0A514CSZ4</accession>
<dbReference type="GeneID" id="56136061"/>